<organism evidence="2 3">
    <name type="scientific">Poecilia reticulata</name>
    <name type="common">Guppy</name>
    <name type="synonym">Acanthophacelus reticulatus</name>
    <dbReference type="NCBI Taxonomy" id="8081"/>
    <lineage>
        <taxon>Eukaryota</taxon>
        <taxon>Metazoa</taxon>
        <taxon>Chordata</taxon>
        <taxon>Craniata</taxon>
        <taxon>Vertebrata</taxon>
        <taxon>Euteleostomi</taxon>
        <taxon>Actinopterygii</taxon>
        <taxon>Neopterygii</taxon>
        <taxon>Teleostei</taxon>
        <taxon>Neoteleostei</taxon>
        <taxon>Acanthomorphata</taxon>
        <taxon>Ovalentaria</taxon>
        <taxon>Atherinomorphae</taxon>
        <taxon>Cyprinodontiformes</taxon>
        <taxon>Poeciliidae</taxon>
        <taxon>Poeciliinae</taxon>
        <taxon>Poecilia</taxon>
    </lineage>
</organism>
<feature type="transmembrane region" description="Helical" evidence="1">
    <location>
        <begin position="72"/>
        <end position="89"/>
    </location>
</feature>
<keyword evidence="3" id="KW-1185">Reference proteome</keyword>
<dbReference type="Proteomes" id="UP000242638">
    <property type="component" value="Unassembled WGS sequence"/>
</dbReference>
<keyword evidence="1" id="KW-0812">Transmembrane</keyword>
<accession>A0A3P9N569</accession>
<proteinExistence type="predicted"/>
<reference evidence="2" key="3">
    <citation type="submission" date="2025-09" db="UniProtKB">
        <authorList>
            <consortium name="Ensembl"/>
        </authorList>
    </citation>
    <scope>IDENTIFICATION</scope>
    <source>
        <strain evidence="2">Guanapo</strain>
    </source>
</reference>
<reference evidence="2" key="2">
    <citation type="submission" date="2025-08" db="UniProtKB">
        <authorList>
            <consortium name="Ensembl"/>
        </authorList>
    </citation>
    <scope>IDENTIFICATION</scope>
    <source>
        <strain evidence="2">Guanapo</strain>
    </source>
</reference>
<keyword evidence="1" id="KW-1133">Transmembrane helix</keyword>
<sequence length="92" mass="10336">IPLQEITFNDSEETLMIFNFLVMRFIPSHSCYSEVSSIWSLLCCSVFLLNVSIYLLAITLKCSGFALLSNRSASFPVLTVNISFMSVFVEPV</sequence>
<evidence type="ECO:0000256" key="1">
    <source>
        <dbReference type="SAM" id="Phobius"/>
    </source>
</evidence>
<name>A0A3P9N569_POERE</name>
<protein>
    <submittedName>
        <fullName evidence="2">Uncharacterized protein</fullName>
    </submittedName>
</protein>
<feature type="transmembrane region" description="Helical" evidence="1">
    <location>
        <begin position="38"/>
        <end position="60"/>
    </location>
</feature>
<evidence type="ECO:0000313" key="3">
    <source>
        <dbReference type="Proteomes" id="UP000242638"/>
    </source>
</evidence>
<keyword evidence="1" id="KW-0472">Membrane</keyword>
<dbReference type="Ensembl" id="ENSPRET00000004722.1">
    <property type="protein sequence ID" value="ENSPREP00000004658.1"/>
    <property type="gene ID" value="ENSPREG00000003277.1"/>
</dbReference>
<dbReference type="AlphaFoldDB" id="A0A3P9N569"/>
<evidence type="ECO:0000313" key="2">
    <source>
        <dbReference type="Ensembl" id="ENSPREP00000004658.1"/>
    </source>
</evidence>
<reference evidence="3" key="1">
    <citation type="submission" date="2013-11" db="EMBL/GenBank/DDBJ databases">
        <title>The genomic landscape of the Guanapo guppy.</title>
        <authorList>
            <person name="Kuenstner A."/>
            <person name="Dreyer C."/>
        </authorList>
    </citation>
    <scope>NUCLEOTIDE SEQUENCE</scope>
    <source>
        <strain evidence="3">Guanapo</strain>
    </source>
</reference>